<dbReference type="AlphaFoldDB" id="A0A2C9ZM99"/>
<comment type="caution">
    <text evidence="1">The sequence shown here is derived from an EMBL/GenBank/DDBJ whole genome shotgun (WGS) entry which is preliminary data.</text>
</comment>
<protein>
    <submittedName>
        <fullName evidence="1">Transcriptional regulator</fullName>
    </submittedName>
</protein>
<name>A0A2C9ZM99_9ACTN</name>
<proteinExistence type="predicted"/>
<dbReference type="RefSeq" id="WP_086604212.1">
    <property type="nucleotide sequence ID" value="NZ_NGFN01000262.1"/>
</dbReference>
<evidence type="ECO:0000313" key="2">
    <source>
        <dbReference type="Proteomes" id="UP000195105"/>
    </source>
</evidence>
<accession>A0A2C9ZM99</accession>
<sequence>MPRPTGNARLKAARVAAGFNSQQDLADALTEHAKSMGIRGLSIGVRQVRRWESDNPPWPQPDCQRVLVHLLGQNMESLGFTPPWGSEGSTPDPVRRTLVAGGTAAFGLAMGRGRASAALQPVTAGPDFDAVTRSHRRLYWSVAPTKLHPAVLAHATLGCALLPETSDSTRRTIAAALAETYLLAGRIEFFDLSEPTTAHDTLLLALQAAGEADDPLLGSAIIAHMAFIPGWAGDQEGAQERMIAARTYARRAPASAEFLAWLDAVEAECETRCGNTRTALHLIGHAEDTLEAGNEHPSPSWMDWFSPARLAAFKGNTQLLAGHLPQARAALLQALEAMTPGEEKQRTVVYGDLAAVEAASGKPEAACEYAGKALDQLALTWYATGMDRVREVRRALTPHQHESCVRDLDDRLYDWSTTLSALRR</sequence>
<dbReference type="EMBL" id="NGFN01000262">
    <property type="protein sequence ID" value="OUC96715.1"/>
    <property type="molecule type" value="Genomic_DNA"/>
</dbReference>
<evidence type="ECO:0000313" key="1">
    <source>
        <dbReference type="EMBL" id="OUC96715.1"/>
    </source>
</evidence>
<keyword evidence="2" id="KW-1185">Reference proteome</keyword>
<organism evidence="1 2">
    <name type="scientific">Streptomyces swartbergensis</name>
    <dbReference type="NCBI Taxonomy" id="487165"/>
    <lineage>
        <taxon>Bacteria</taxon>
        <taxon>Bacillati</taxon>
        <taxon>Actinomycetota</taxon>
        <taxon>Actinomycetes</taxon>
        <taxon>Kitasatosporales</taxon>
        <taxon>Streptomycetaceae</taxon>
        <taxon>Streptomyces</taxon>
    </lineage>
</organism>
<gene>
    <name evidence="1" type="ORF">CA983_31390</name>
</gene>
<reference evidence="1 2" key="1">
    <citation type="submission" date="2017-05" db="EMBL/GenBank/DDBJ databases">
        <title>Biotechnological potential of actinobacteria isolated from South African environments.</title>
        <authorList>
            <person name="Le Roes-Hill M."/>
            <person name="Prins A."/>
            <person name="Durrell K.A."/>
        </authorList>
    </citation>
    <scope>NUCLEOTIDE SEQUENCE [LARGE SCALE GENOMIC DNA]</scope>
    <source>
        <strain evidence="1 2">HMC13</strain>
    </source>
</reference>
<dbReference type="Proteomes" id="UP000195105">
    <property type="component" value="Unassembled WGS sequence"/>
</dbReference>